<keyword evidence="2" id="KW-1185">Reference proteome</keyword>
<dbReference type="RefSeq" id="WP_258217226.1">
    <property type="nucleotide sequence ID" value="NZ_JANQBD010000030.1"/>
</dbReference>
<comment type="caution">
    <text evidence="1">The sequence shown here is derived from an EMBL/GenBank/DDBJ whole genome shotgun (WGS) entry which is preliminary data.</text>
</comment>
<name>A0ABT1YR72_9BACL</name>
<dbReference type="EMBL" id="JANQBD010000030">
    <property type="protein sequence ID" value="MCR8635681.1"/>
    <property type="molecule type" value="Genomic_DNA"/>
</dbReference>
<evidence type="ECO:0000313" key="2">
    <source>
        <dbReference type="Proteomes" id="UP001300012"/>
    </source>
</evidence>
<accession>A0ABT1YR72</accession>
<organism evidence="1 2">
    <name type="scientific">Paenibacillus radicis</name>
    <name type="common">ex Xue et al. 2023</name>
    <dbReference type="NCBI Taxonomy" id="2972489"/>
    <lineage>
        <taxon>Bacteria</taxon>
        <taxon>Bacillati</taxon>
        <taxon>Bacillota</taxon>
        <taxon>Bacilli</taxon>
        <taxon>Bacillales</taxon>
        <taxon>Paenibacillaceae</taxon>
        <taxon>Paenibacillus</taxon>
    </lineage>
</organism>
<sequence>MNLLSFPGSRQEQLNWLSRIKGSSYVDAIGHFNDEELQKLFRLVYLEFLKLEEAADELML</sequence>
<protein>
    <submittedName>
        <fullName evidence="1">Uncharacterized protein</fullName>
    </submittedName>
</protein>
<gene>
    <name evidence="1" type="ORF">NV381_31195</name>
</gene>
<proteinExistence type="predicted"/>
<reference evidence="1 2" key="1">
    <citation type="submission" date="2022-08" db="EMBL/GenBank/DDBJ databases">
        <title>Paenibacillus endoradicis sp. nov., Paenibacillus radicibacter sp. nov and Paenibacillus pararadicis sp. nov., three cold-adapted plant growth-promoting bacteria isolated from root of Larix gmelinii in Great Khingan.</title>
        <authorList>
            <person name="Xue H."/>
        </authorList>
    </citation>
    <scope>NUCLEOTIDE SEQUENCE [LARGE SCALE GENOMIC DNA]</scope>
    <source>
        <strain evidence="1 2">N5-1-1-5</strain>
    </source>
</reference>
<dbReference type="Proteomes" id="UP001300012">
    <property type="component" value="Unassembled WGS sequence"/>
</dbReference>
<evidence type="ECO:0000313" key="1">
    <source>
        <dbReference type="EMBL" id="MCR8635681.1"/>
    </source>
</evidence>